<sequence length="69" mass="8017">MSFAICQSSMWDYDDPEIKCGCNLKTPRWTSWTNDSPGMRFHACQKPRRKSCGFFRFIDPPDHTNLLSG</sequence>
<dbReference type="EMBL" id="CM009306">
    <property type="protein sequence ID" value="KAI9379336.1"/>
    <property type="molecule type" value="Genomic_DNA"/>
</dbReference>
<evidence type="ECO:0000313" key="2">
    <source>
        <dbReference type="Proteomes" id="UP000006729"/>
    </source>
</evidence>
<comment type="caution">
    <text evidence="1">The sequence shown here is derived from an EMBL/GenBank/DDBJ whole genome shotgun (WGS) entry which is preliminary data.</text>
</comment>
<dbReference type="Proteomes" id="UP000006729">
    <property type="component" value="Chromosome 17"/>
</dbReference>
<keyword evidence="2" id="KW-1185">Reference proteome</keyword>
<accession>A0ACC0RPX5</accession>
<reference evidence="1 2" key="1">
    <citation type="journal article" date="2006" name="Science">
        <title>The genome of black cottonwood, Populus trichocarpa (Torr. &amp; Gray).</title>
        <authorList>
            <person name="Tuskan G.A."/>
            <person name="Difazio S."/>
            <person name="Jansson S."/>
            <person name="Bohlmann J."/>
            <person name="Grigoriev I."/>
            <person name="Hellsten U."/>
            <person name="Putnam N."/>
            <person name="Ralph S."/>
            <person name="Rombauts S."/>
            <person name="Salamov A."/>
            <person name="Schein J."/>
            <person name="Sterck L."/>
            <person name="Aerts A."/>
            <person name="Bhalerao R.R."/>
            <person name="Bhalerao R.P."/>
            <person name="Blaudez D."/>
            <person name="Boerjan W."/>
            <person name="Brun A."/>
            <person name="Brunner A."/>
            <person name="Busov V."/>
            <person name="Campbell M."/>
            <person name="Carlson J."/>
            <person name="Chalot M."/>
            <person name="Chapman J."/>
            <person name="Chen G.L."/>
            <person name="Cooper D."/>
            <person name="Coutinho P.M."/>
            <person name="Couturier J."/>
            <person name="Covert S."/>
            <person name="Cronk Q."/>
            <person name="Cunningham R."/>
            <person name="Davis J."/>
            <person name="Degroeve S."/>
            <person name="Dejardin A."/>
            <person name="Depamphilis C."/>
            <person name="Detter J."/>
            <person name="Dirks B."/>
            <person name="Dubchak I."/>
            <person name="Duplessis S."/>
            <person name="Ehlting J."/>
            <person name="Ellis B."/>
            <person name="Gendler K."/>
            <person name="Goodstein D."/>
            <person name="Gribskov M."/>
            <person name="Grimwood J."/>
            <person name="Groover A."/>
            <person name="Gunter L."/>
            <person name="Hamberger B."/>
            <person name="Heinze B."/>
            <person name="Helariutta Y."/>
            <person name="Henrissat B."/>
            <person name="Holligan D."/>
            <person name="Holt R."/>
            <person name="Huang W."/>
            <person name="Islam-Faridi N."/>
            <person name="Jones S."/>
            <person name="Jones-Rhoades M."/>
            <person name="Jorgensen R."/>
            <person name="Joshi C."/>
            <person name="Kangasjarvi J."/>
            <person name="Karlsson J."/>
            <person name="Kelleher C."/>
            <person name="Kirkpatrick R."/>
            <person name="Kirst M."/>
            <person name="Kohler A."/>
            <person name="Kalluri U."/>
            <person name="Larimer F."/>
            <person name="Leebens-Mack J."/>
            <person name="Leple J.C."/>
            <person name="Locascio P."/>
            <person name="Lou Y."/>
            <person name="Lucas S."/>
            <person name="Martin F."/>
            <person name="Montanini B."/>
            <person name="Napoli C."/>
            <person name="Nelson D.R."/>
            <person name="Nelson C."/>
            <person name="Nieminen K."/>
            <person name="Nilsson O."/>
            <person name="Pereda V."/>
            <person name="Peter G."/>
            <person name="Philippe R."/>
            <person name="Pilate G."/>
            <person name="Poliakov A."/>
            <person name="Razumovskaya J."/>
            <person name="Richardson P."/>
            <person name="Rinaldi C."/>
            <person name="Ritland K."/>
            <person name="Rouze P."/>
            <person name="Ryaboy D."/>
            <person name="Schmutz J."/>
            <person name="Schrader J."/>
            <person name="Segerman B."/>
            <person name="Shin H."/>
            <person name="Siddiqui A."/>
            <person name="Sterky F."/>
            <person name="Terry A."/>
            <person name="Tsai C.J."/>
            <person name="Uberbacher E."/>
            <person name="Unneberg P."/>
            <person name="Vahala J."/>
            <person name="Wall K."/>
            <person name="Wessler S."/>
            <person name="Yang G."/>
            <person name="Yin T."/>
            <person name="Douglas C."/>
            <person name="Marra M."/>
            <person name="Sandberg G."/>
            <person name="Van de Peer Y."/>
            <person name="Rokhsar D."/>
        </authorList>
    </citation>
    <scope>NUCLEOTIDE SEQUENCE [LARGE SCALE GENOMIC DNA]</scope>
    <source>
        <strain evidence="2">cv. Nisqually</strain>
    </source>
</reference>
<proteinExistence type="predicted"/>
<name>A0ACC0RPX5_POPTR</name>
<protein>
    <submittedName>
        <fullName evidence="1">Uncharacterized protein</fullName>
    </submittedName>
</protein>
<organism evidence="1 2">
    <name type="scientific">Populus trichocarpa</name>
    <name type="common">Western balsam poplar</name>
    <name type="synonym">Populus balsamifera subsp. trichocarpa</name>
    <dbReference type="NCBI Taxonomy" id="3694"/>
    <lineage>
        <taxon>Eukaryota</taxon>
        <taxon>Viridiplantae</taxon>
        <taxon>Streptophyta</taxon>
        <taxon>Embryophyta</taxon>
        <taxon>Tracheophyta</taxon>
        <taxon>Spermatophyta</taxon>
        <taxon>Magnoliopsida</taxon>
        <taxon>eudicotyledons</taxon>
        <taxon>Gunneridae</taxon>
        <taxon>Pentapetalae</taxon>
        <taxon>rosids</taxon>
        <taxon>fabids</taxon>
        <taxon>Malpighiales</taxon>
        <taxon>Salicaceae</taxon>
        <taxon>Saliceae</taxon>
        <taxon>Populus</taxon>
    </lineage>
</organism>
<evidence type="ECO:0000313" key="1">
    <source>
        <dbReference type="EMBL" id="KAI9379336.1"/>
    </source>
</evidence>
<gene>
    <name evidence="1" type="ORF">POPTR_017G079901v4</name>
</gene>